<protein>
    <submittedName>
        <fullName evidence="1">Uncharacterized protein</fullName>
    </submittedName>
</protein>
<dbReference type="RefSeq" id="WP_147583168.1">
    <property type="nucleotide sequence ID" value="NZ_CP042831.1"/>
</dbReference>
<evidence type="ECO:0000313" key="1">
    <source>
        <dbReference type="EMBL" id="QEE49660.1"/>
    </source>
</evidence>
<sequence length="118" mass="13972">MEKRDIIKILKRMLEDYKSVLDCKTYETLLTRCRKLSIRLGFCFWLDVNKNRTTGNILINELMQDSGLNLPPLEGFWYPTVSDGNQLDIQIDKCIKPRIINIERTIARLQREIQQTQQ</sequence>
<evidence type="ECO:0000313" key="2">
    <source>
        <dbReference type="Proteomes" id="UP000321222"/>
    </source>
</evidence>
<gene>
    <name evidence="1" type="ORF">FUA48_08700</name>
</gene>
<accession>A0A5B9FRN5</accession>
<dbReference type="EMBL" id="CP042831">
    <property type="protein sequence ID" value="QEE49660.1"/>
    <property type="molecule type" value="Genomic_DNA"/>
</dbReference>
<dbReference type="KEGG" id="fak:FUA48_08700"/>
<proteinExistence type="predicted"/>
<dbReference type="Proteomes" id="UP000321222">
    <property type="component" value="Chromosome"/>
</dbReference>
<dbReference type="AlphaFoldDB" id="A0A5B9FRN5"/>
<organism evidence="1 2">
    <name type="scientific">Flavobacterium alkalisoli</name>
    <dbReference type="NCBI Taxonomy" id="2602769"/>
    <lineage>
        <taxon>Bacteria</taxon>
        <taxon>Pseudomonadati</taxon>
        <taxon>Bacteroidota</taxon>
        <taxon>Flavobacteriia</taxon>
        <taxon>Flavobacteriales</taxon>
        <taxon>Flavobacteriaceae</taxon>
        <taxon>Flavobacterium</taxon>
    </lineage>
</organism>
<name>A0A5B9FRN5_9FLAO</name>
<keyword evidence="2" id="KW-1185">Reference proteome</keyword>
<reference evidence="1 2" key="1">
    <citation type="submission" date="2019-08" db="EMBL/GenBank/DDBJ databases">
        <title>Flavobacterium alkalisoli sp. nov., isolated from rhizosphere soil of Suaeda salsa.</title>
        <authorList>
            <person name="Sun J.-Q."/>
            <person name="Xu L."/>
        </authorList>
    </citation>
    <scope>NUCLEOTIDE SEQUENCE [LARGE SCALE GENOMIC DNA]</scope>
    <source>
        <strain evidence="1 2">XS-5</strain>
    </source>
</reference>